<evidence type="ECO:0000256" key="1">
    <source>
        <dbReference type="SAM" id="MobiDB-lite"/>
    </source>
</evidence>
<sequence>MSGAGSAVDNVVEPRPLPVKSKKAVAPPSSVLVDGKRVLREGNKLTMAPAPLATDASTSSDEAKAGVEASPKPDLEVSVVDDTCFETYLQRLESIQWESSSSKVAVVLGEMLSSVNNLSTELEEKFDAESPDSGVHMGLQQEIQSELNEISEIFQEFAERHPSITQDQAAAAAIFEQLQSPGGASRKPARR</sequence>
<keyword evidence="3" id="KW-1185">Reference proteome</keyword>
<dbReference type="OrthoDB" id="10516870at2759"/>
<name>A0A0G4J554_PLABS</name>
<dbReference type="Proteomes" id="UP000039324">
    <property type="component" value="Unassembled WGS sequence"/>
</dbReference>
<dbReference type="AlphaFoldDB" id="A0A0G4J554"/>
<proteinExistence type="predicted"/>
<feature type="region of interest" description="Disordered" evidence="1">
    <location>
        <begin position="43"/>
        <end position="72"/>
    </location>
</feature>
<accession>A0A0G4J554</accession>
<feature type="region of interest" description="Disordered" evidence="1">
    <location>
        <begin position="1"/>
        <end position="26"/>
    </location>
</feature>
<organism evidence="2 3">
    <name type="scientific">Plasmodiophora brassicae</name>
    <name type="common">Clubroot disease agent</name>
    <dbReference type="NCBI Taxonomy" id="37360"/>
    <lineage>
        <taxon>Eukaryota</taxon>
        <taxon>Sar</taxon>
        <taxon>Rhizaria</taxon>
        <taxon>Endomyxa</taxon>
        <taxon>Phytomyxea</taxon>
        <taxon>Plasmodiophorida</taxon>
        <taxon>Plasmodiophoridae</taxon>
        <taxon>Plasmodiophora</taxon>
    </lineage>
</organism>
<feature type="compositionally biased region" description="Basic and acidic residues" evidence="1">
    <location>
        <begin position="61"/>
        <end position="72"/>
    </location>
</feature>
<reference evidence="2 3" key="1">
    <citation type="submission" date="2015-02" db="EMBL/GenBank/DDBJ databases">
        <authorList>
            <person name="Chooi Y.-H."/>
        </authorList>
    </citation>
    <scope>NUCLEOTIDE SEQUENCE [LARGE SCALE GENOMIC DNA]</scope>
    <source>
        <strain evidence="2">E3</strain>
    </source>
</reference>
<evidence type="ECO:0000313" key="3">
    <source>
        <dbReference type="Proteomes" id="UP000039324"/>
    </source>
</evidence>
<evidence type="ECO:0000313" key="2">
    <source>
        <dbReference type="EMBL" id="CEP02675.1"/>
    </source>
</evidence>
<dbReference type="EMBL" id="CDSF01000133">
    <property type="protein sequence ID" value="CEP02675.1"/>
    <property type="molecule type" value="Genomic_DNA"/>
</dbReference>
<protein>
    <submittedName>
        <fullName evidence="2">Uncharacterized protein</fullName>
    </submittedName>
</protein>
<gene>
    <name evidence="2" type="ORF">PBRA_002642</name>
</gene>